<proteinExistence type="inferred from homology"/>
<dbReference type="SUPFAM" id="SSF50677">
    <property type="entry name" value="ValRS/IleRS/LeuRS editing domain"/>
    <property type="match status" value="1"/>
</dbReference>
<dbReference type="InterPro" id="IPR014729">
    <property type="entry name" value="Rossmann-like_a/b/a_fold"/>
</dbReference>
<dbReference type="AlphaFoldDB" id="A0A7J3G683"/>
<keyword evidence="8" id="KW-0030">Aminoacyl-tRNA synthetase</keyword>
<dbReference type="NCBIfam" id="TIGR00422">
    <property type="entry name" value="valS"/>
    <property type="match status" value="1"/>
</dbReference>
<dbReference type="Gene3D" id="3.40.50.620">
    <property type="entry name" value="HUPs"/>
    <property type="match status" value="2"/>
</dbReference>
<comment type="similarity">
    <text evidence="12">Belongs to the class-I aminoacyl-tRNA synthetase family. ValS type 2 subfamily.</text>
</comment>
<dbReference type="InterPro" id="IPR002303">
    <property type="entry name" value="Valyl-tRNA_ligase"/>
</dbReference>
<evidence type="ECO:0000256" key="12">
    <source>
        <dbReference type="ARBA" id="ARBA00061452"/>
    </source>
</evidence>
<dbReference type="InterPro" id="IPR009008">
    <property type="entry name" value="Val/Leu/Ile-tRNA-synth_edit"/>
</dbReference>
<reference evidence="16" key="1">
    <citation type="journal article" date="2020" name="mSystems">
        <title>Genome- and Community-Level Interaction Insights into Carbon Utilization and Element Cycling Functions of Hydrothermarchaeota in Hydrothermal Sediment.</title>
        <authorList>
            <person name="Zhou Z."/>
            <person name="Liu Y."/>
            <person name="Xu W."/>
            <person name="Pan J."/>
            <person name="Luo Z.H."/>
            <person name="Li M."/>
        </authorList>
    </citation>
    <scope>NUCLEOTIDE SEQUENCE [LARGE SCALE GENOMIC DNA]</scope>
    <source>
        <strain evidence="17">SpSt-1073</strain>
        <strain evidence="16">SpSt-669</strain>
    </source>
</reference>
<evidence type="ECO:0000256" key="13">
    <source>
        <dbReference type="NCBIfam" id="TIGR00422"/>
    </source>
</evidence>
<dbReference type="SUPFAM" id="SSF52374">
    <property type="entry name" value="Nucleotidylyl transferase"/>
    <property type="match status" value="1"/>
</dbReference>
<name>A0A7J3G683_CALS0</name>
<dbReference type="InterPro" id="IPR009080">
    <property type="entry name" value="tRNAsynth_Ia_anticodon-bd"/>
</dbReference>
<dbReference type="Pfam" id="PF00133">
    <property type="entry name" value="tRNA-synt_1"/>
    <property type="match status" value="1"/>
</dbReference>
<evidence type="ECO:0000256" key="4">
    <source>
        <dbReference type="ARBA" id="ARBA00022598"/>
    </source>
</evidence>
<dbReference type="PANTHER" id="PTHR11946">
    <property type="entry name" value="VALYL-TRNA SYNTHETASES"/>
    <property type="match status" value="1"/>
</dbReference>
<keyword evidence="7" id="KW-0648">Protein biosynthesis</keyword>
<dbReference type="Gene3D" id="1.10.730.10">
    <property type="entry name" value="Isoleucyl-tRNA Synthetase, Domain 1"/>
    <property type="match status" value="1"/>
</dbReference>
<keyword evidence="3" id="KW-0963">Cytoplasm</keyword>
<evidence type="ECO:0000256" key="3">
    <source>
        <dbReference type="ARBA" id="ARBA00022490"/>
    </source>
</evidence>
<dbReference type="InterPro" id="IPR013155">
    <property type="entry name" value="M/V/L/I-tRNA-synth_anticd-bd"/>
</dbReference>
<organism evidence="16">
    <name type="scientific">Caldiarchaeum subterraneum</name>
    <dbReference type="NCBI Taxonomy" id="311458"/>
    <lineage>
        <taxon>Archaea</taxon>
        <taxon>Nitrososphaerota</taxon>
        <taxon>Candidatus Caldarchaeales</taxon>
        <taxon>Candidatus Caldarchaeaceae</taxon>
        <taxon>Candidatus Caldarchaeum</taxon>
    </lineage>
</organism>
<dbReference type="GO" id="GO:0006438">
    <property type="term" value="P:valyl-tRNA aminoacylation"/>
    <property type="evidence" value="ECO:0007669"/>
    <property type="project" value="UniProtKB-UniRule"/>
</dbReference>
<dbReference type="NCBIfam" id="NF009687">
    <property type="entry name" value="PRK13208.1"/>
    <property type="match status" value="1"/>
</dbReference>
<evidence type="ECO:0000256" key="10">
    <source>
        <dbReference type="ARBA" id="ARBA00047552"/>
    </source>
</evidence>
<accession>A0A7J3G683</accession>
<feature type="domain" description="Aminoacyl-tRNA synthetase class Ia" evidence="14">
    <location>
        <begin position="20"/>
        <end position="573"/>
    </location>
</feature>
<comment type="function">
    <text evidence="11">Catalyzes the attachment of valine to tRNA(Val). As ValRS can inadvertently accommodate and process structurally similar amino acids such as threonine, to avoid such errors, it has a 'posttransfer' editing activity that hydrolyzes mischarged Thr-tRNA(Val) in a tRNA-dependent manner.</text>
</comment>
<gene>
    <name evidence="17" type="ORF">ENM30_02585</name>
    <name evidence="16" type="ORF">ENU43_06085</name>
</gene>
<dbReference type="EMBL" id="DRXG01000053">
    <property type="protein sequence ID" value="HHN52181.1"/>
    <property type="molecule type" value="Genomic_DNA"/>
</dbReference>
<evidence type="ECO:0000256" key="1">
    <source>
        <dbReference type="ARBA" id="ARBA00004496"/>
    </source>
</evidence>
<evidence type="ECO:0000259" key="15">
    <source>
        <dbReference type="Pfam" id="PF08264"/>
    </source>
</evidence>
<evidence type="ECO:0000256" key="9">
    <source>
        <dbReference type="ARBA" id="ARBA00024407"/>
    </source>
</evidence>
<dbReference type="InterPro" id="IPR033705">
    <property type="entry name" value="Anticodon_Ia_Val"/>
</dbReference>
<dbReference type="GO" id="GO:0005829">
    <property type="term" value="C:cytosol"/>
    <property type="evidence" value="ECO:0007669"/>
    <property type="project" value="TreeGrafter"/>
</dbReference>
<comment type="catalytic activity">
    <reaction evidence="10">
        <text>tRNA(Val) + L-valine + ATP = L-valyl-tRNA(Val) + AMP + diphosphate</text>
        <dbReference type="Rhea" id="RHEA:10704"/>
        <dbReference type="Rhea" id="RHEA-COMP:9672"/>
        <dbReference type="Rhea" id="RHEA-COMP:9708"/>
        <dbReference type="ChEBI" id="CHEBI:30616"/>
        <dbReference type="ChEBI" id="CHEBI:33019"/>
        <dbReference type="ChEBI" id="CHEBI:57762"/>
        <dbReference type="ChEBI" id="CHEBI:78442"/>
        <dbReference type="ChEBI" id="CHEBI:78537"/>
        <dbReference type="ChEBI" id="CHEBI:456215"/>
        <dbReference type="EC" id="6.1.1.9"/>
    </reaction>
</comment>
<dbReference type="GO" id="GO:0002161">
    <property type="term" value="F:aminoacyl-tRNA deacylase activity"/>
    <property type="evidence" value="ECO:0007669"/>
    <property type="project" value="InterPro"/>
</dbReference>
<dbReference type="EC" id="6.1.1.9" evidence="2 13"/>
<sequence>MASSPTIQEKSWNPQLEKEILQLWEKEDLYRFNIRSRRKKFVIDTPPPYPSGRPWHIGAAAHYSQIDMIARTARMMGYMTLFPIGIDRNGLPVEIYTEKKYGITIRDTPREKFIELCRASLDELESEMLEVMKRLGLSGDFKNRYRTDSPEYRRLTQNTFIKLWKNGLIYRASRPNNYCTVCGTTIADAEVEYEDLPSTLHYVKFPLENGGYIPIATTRPELIPACAAVIYNPADSRYAHLENKTATTPLFGEKVPIIARPEAKPDFGTGAVMVCSYGDHTDVRLFRELKLPEKIVITMEGRMNENAGFLKGLKVEEARKAIVEKLMDAGLYIKSENIIHSTPVCERSKTPIEIIPMDEYYLNQLDFLDDLRKIAHEMDFLPEHSRQLLLNWIDSVSIDWPISRRRYYATEVPVWYCVSCGTPVLPDDGQYHQPWREKAPVERCPNCGSTSFKGDERTFDTWMDSSISPIFVISDRKTGKIHESLYPVSIRPQGKEIVRTWLYYTVLRCYLLTGKRPFNKVWISGLGLDEHGEKMSKSKGNVIDPLPILEKYGADCFRFWNAQEASLGEDFRISEARIASVGKFLSKLWNLAKYVSMFPKPSRATLTPADRWILAELSKTVETCLAGYQSFNFFIPSNEIRRFIWNIFASHYVEMSKPRAYGQGFTESEQKSAFYTLHTVMRTTLLLLAPITPFITDYIWRKLYGRRSIHLERFPKPIWPKTLTRYTEPLTEFNSAVWAKKKSLNLSLRDEISYEIPAELKIFEKDLRAMHRIVS</sequence>
<evidence type="ECO:0000256" key="5">
    <source>
        <dbReference type="ARBA" id="ARBA00022741"/>
    </source>
</evidence>
<protein>
    <recommendedName>
        <fullName evidence="9 13">Valine--tRNA ligase</fullName>
        <ecNumber evidence="2 13">6.1.1.9</ecNumber>
    </recommendedName>
</protein>
<keyword evidence="6" id="KW-0067">ATP-binding</keyword>
<keyword evidence="4 16" id="KW-0436">Ligase</keyword>
<comment type="caution">
    <text evidence="16">The sequence shown here is derived from an EMBL/GenBank/DDBJ whole genome shotgun (WGS) entry which is preliminary data.</text>
</comment>
<dbReference type="GO" id="GO:0004832">
    <property type="term" value="F:valine-tRNA ligase activity"/>
    <property type="evidence" value="ECO:0007669"/>
    <property type="project" value="UniProtKB-UniRule"/>
</dbReference>
<dbReference type="SUPFAM" id="SSF47323">
    <property type="entry name" value="Anticodon-binding domain of a subclass of class I aminoacyl-tRNA synthetases"/>
    <property type="match status" value="1"/>
</dbReference>
<evidence type="ECO:0000256" key="8">
    <source>
        <dbReference type="ARBA" id="ARBA00023146"/>
    </source>
</evidence>
<dbReference type="CDD" id="cd07962">
    <property type="entry name" value="Anticodon_Ia_Val"/>
    <property type="match status" value="1"/>
</dbReference>
<dbReference type="EMBL" id="DTCM01000076">
    <property type="protein sequence ID" value="HGL41215.1"/>
    <property type="molecule type" value="Genomic_DNA"/>
</dbReference>
<dbReference type="PANTHER" id="PTHR11946:SF93">
    <property type="entry name" value="VALINE--TRNA LIGASE, CHLOROPLASTIC_MITOCHONDRIAL 2"/>
    <property type="match status" value="1"/>
</dbReference>
<dbReference type="GO" id="GO:0005524">
    <property type="term" value="F:ATP binding"/>
    <property type="evidence" value="ECO:0007669"/>
    <property type="project" value="UniProtKB-KW"/>
</dbReference>
<dbReference type="Pfam" id="PF08264">
    <property type="entry name" value="Anticodon_1"/>
    <property type="match status" value="1"/>
</dbReference>
<evidence type="ECO:0000256" key="6">
    <source>
        <dbReference type="ARBA" id="ARBA00022840"/>
    </source>
</evidence>
<dbReference type="InterPro" id="IPR002300">
    <property type="entry name" value="aa-tRNA-synth_Ia"/>
</dbReference>
<evidence type="ECO:0000259" key="14">
    <source>
        <dbReference type="Pfam" id="PF00133"/>
    </source>
</evidence>
<dbReference type="PRINTS" id="PR00986">
    <property type="entry name" value="TRNASYNTHVAL"/>
</dbReference>
<feature type="domain" description="Methionyl/Valyl/Leucyl/Isoleucyl-tRNA synthetase anticodon-binding" evidence="15">
    <location>
        <begin position="610"/>
        <end position="753"/>
    </location>
</feature>
<dbReference type="FunFam" id="3.40.50.620:FF:000192">
    <property type="entry name" value="Valine--tRNA ligase"/>
    <property type="match status" value="1"/>
</dbReference>
<comment type="subcellular location">
    <subcellularLocation>
        <location evidence="1">Cytoplasm</location>
    </subcellularLocation>
</comment>
<evidence type="ECO:0000313" key="16">
    <source>
        <dbReference type="EMBL" id="HGL41215.1"/>
    </source>
</evidence>
<evidence type="ECO:0000256" key="2">
    <source>
        <dbReference type="ARBA" id="ARBA00013169"/>
    </source>
</evidence>
<evidence type="ECO:0000256" key="7">
    <source>
        <dbReference type="ARBA" id="ARBA00022917"/>
    </source>
</evidence>
<keyword evidence="5" id="KW-0547">Nucleotide-binding</keyword>
<evidence type="ECO:0000256" key="11">
    <source>
        <dbReference type="ARBA" id="ARBA00055630"/>
    </source>
</evidence>
<evidence type="ECO:0000313" key="17">
    <source>
        <dbReference type="EMBL" id="HHN52181.1"/>
    </source>
</evidence>